<comment type="domain">
    <text evidence="1">The C4-type zinc finger motif is necessary both for its ER three-way tubular junction localization and formation.</text>
</comment>
<comment type="caution">
    <text evidence="5">The sequence shown here is derived from an EMBL/GenBank/DDBJ whole genome shotgun (WGS) entry which is preliminary data.</text>
</comment>
<keyword evidence="1" id="KW-0863">Zinc-finger</keyword>
<keyword evidence="1" id="KW-0256">Endoplasmic reticulum</keyword>
<evidence type="ECO:0000256" key="2">
    <source>
        <dbReference type="SAM" id="Coils"/>
    </source>
</evidence>
<feature type="compositionally biased region" description="Acidic residues" evidence="3">
    <location>
        <begin position="429"/>
        <end position="463"/>
    </location>
</feature>
<accession>A0A168DNM0</accession>
<evidence type="ECO:0000313" key="5">
    <source>
        <dbReference type="EMBL" id="KZZ97944.1"/>
    </source>
</evidence>
<feature type="region of interest" description="Disordered" evidence="3">
    <location>
        <begin position="349"/>
        <end position="475"/>
    </location>
</feature>
<evidence type="ECO:0000256" key="1">
    <source>
        <dbReference type="RuleBase" id="RU367073"/>
    </source>
</evidence>
<keyword evidence="1" id="KW-0479">Metal-binding</keyword>
<keyword evidence="1" id="KW-1133">Transmembrane helix</keyword>
<dbReference type="OrthoDB" id="1725934at2759"/>
<dbReference type="GO" id="GO:0071788">
    <property type="term" value="P:endoplasmic reticulum tubular network maintenance"/>
    <property type="evidence" value="ECO:0007669"/>
    <property type="project" value="UniProtKB-UniRule"/>
</dbReference>
<feature type="compositionally biased region" description="Polar residues" evidence="3">
    <location>
        <begin position="230"/>
        <end position="253"/>
    </location>
</feature>
<feature type="compositionally biased region" description="Polar residues" evidence="3">
    <location>
        <begin position="368"/>
        <end position="380"/>
    </location>
</feature>
<gene>
    <name evidence="5" type="ORF">AAP_00205</name>
</gene>
<reference evidence="5 6" key="1">
    <citation type="journal article" date="2016" name="Genome Biol. Evol.">
        <title>Divergent and convergent evolution of fungal pathogenicity.</title>
        <authorList>
            <person name="Shang Y."/>
            <person name="Xiao G."/>
            <person name="Zheng P."/>
            <person name="Cen K."/>
            <person name="Zhan S."/>
            <person name="Wang C."/>
        </authorList>
    </citation>
    <scope>NUCLEOTIDE SEQUENCE [LARGE SCALE GENOMIC DNA]</scope>
    <source>
        <strain evidence="5 6">ARSEF 7405</strain>
    </source>
</reference>
<dbReference type="VEuPathDB" id="FungiDB:AAP_00205"/>
<dbReference type="PANTHER" id="PTHR22166:SF12">
    <property type="entry name" value="ENDOPLASMIC RETICULUM JUNCTION FORMATION PROTEIN LUNAPARK"/>
    <property type="match status" value="1"/>
</dbReference>
<evidence type="ECO:0000259" key="4">
    <source>
        <dbReference type="Pfam" id="PF10058"/>
    </source>
</evidence>
<comment type="caution">
    <text evidence="1">Lacks conserved residue(s) required for the propagation of feature annotation.</text>
</comment>
<feature type="compositionally biased region" description="Pro residues" evidence="3">
    <location>
        <begin position="179"/>
        <end position="192"/>
    </location>
</feature>
<feature type="region of interest" description="Disordered" evidence="3">
    <location>
        <begin position="141"/>
        <end position="263"/>
    </location>
</feature>
<evidence type="ECO:0000313" key="6">
    <source>
        <dbReference type="Proteomes" id="UP000242877"/>
    </source>
</evidence>
<dbReference type="Pfam" id="PF10058">
    <property type="entry name" value="Zn_ribbon_10"/>
    <property type="match status" value="1"/>
</dbReference>
<sequence>MVSFWPWREHRSPTDEFEKTLSQLSEKIAHAQANLDLHRVRARRYRVIFTLYAGFSYLLITIILVLVLGWNSWGAAEYTGVAGGPVAIYSIRRVLNAYYDFRIRKDTAYLNSLQKQSAETINKLKEATKYTSTQKLLRKYASTQNARSSATSQEAGNASGKKSGGKKHRNSISVMQAQTPPPGRTGMPPPPTANIRRPSQSPSSPQPPQQQQQPPRSPGGPQTFPPSTPNRPGSAQATPHLGSPTQSPQQSSAEFAPNAFPGNVYPYQQQAQQYPASYPPYQPHWYDRLFDVLLGEDETNPKNRIALLCEKCRTVNGQAPPGAKTLEDIGRWRCGFCGAWNGVPQEQMITEKPVEDTGRRGHVRQRSQSHPVAPTSQENVAQEEHNESPTSPVDSAASPPAAEPGVTPTPLSPVSLDQETLPNVTEEGSAIEDGEDEVGDEGLEDETGEESEVDEEEEEDDDGSPLNTPTKSRTT</sequence>
<keyword evidence="2" id="KW-0175">Coiled coil</keyword>
<dbReference type="InterPro" id="IPR019273">
    <property type="entry name" value="Lunapark_Znf"/>
</dbReference>
<comment type="subcellular location">
    <subcellularLocation>
        <location evidence="1">Endoplasmic reticulum membrane</location>
        <topology evidence="1">Multi-pass membrane protein</topology>
    </subcellularLocation>
</comment>
<dbReference type="Proteomes" id="UP000242877">
    <property type="component" value="Unassembled WGS sequence"/>
</dbReference>
<dbReference type="GO" id="GO:0098826">
    <property type="term" value="C:endoplasmic reticulum tubular network membrane"/>
    <property type="evidence" value="ECO:0007669"/>
    <property type="project" value="UniProtKB-UniRule"/>
</dbReference>
<dbReference type="InterPro" id="IPR040115">
    <property type="entry name" value="Lnp"/>
</dbReference>
<feature type="compositionally biased region" description="Low complexity" evidence="3">
    <location>
        <begin position="388"/>
        <end position="400"/>
    </location>
</feature>
<dbReference type="GO" id="GO:1903373">
    <property type="term" value="P:positive regulation of endoplasmic reticulum tubular network organization"/>
    <property type="evidence" value="ECO:0007669"/>
    <property type="project" value="UniProtKB-UniRule"/>
</dbReference>
<feature type="domain" description="Lunapark zinc ribbon" evidence="4">
    <location>
        <begin position="285"/>
        <end position="341"/>
    </location>
</feature>
<dbReference type="AlphaFoldDB" id="A0A168DNM0"/>
<feature type="coiled-coil region" evidence="2">
    <location>
        <begin position="14"/>
        <end position="41"/>
    </location>
</feature>
<comment type="function">
    <text evidence="1">Plays a role in determining ER morphology.</text>
</comment>
<comment type="similarity">
    <text evidence="1">Belongs to the lunapark family.</text>
</comment>
<keyword evidence="6" id="KW-1185">Reference proteome</keyword>
<feature type="compositionally biased region" description="Low complexity" evidence="3">
    <location>
        <begin position="196"/>
        <end position="214"/>
    </location>
</feature>
<feature type="compositionally biased region" description="Polar residues" evidence="3">
    <location>
        <begin position="141"/>
        <end position="154"/>
    </location>
</feature>
<feature type="compositionally biased region" description="Polar residues" evidence="3">
    <location>
        <begin position="465"/>
        <end position="475"/>
    </location>
</feature>
<name>A0A168DNM0_9EURO</name>
<proteinExistence type="inferred from homology"/>
<keyword evidence="1" id="KW-0862">Zinc</keyword>
<protein>
    <recommendedName>
        <fullName evidence="1">Endoplasmic reticulum junction formation protein lunapark</fullName>
    </recommendedName>
</protein>
<feature type="transmembrane region" description="Helical" evidence="1">
    <location>
        <begin position="47"/>
        <end position="70"/>
    </location>
</feature>
<keyword evidence="1" id="KW-0472">Membrane</keyword>
<feature type="compositionally biased region" description="Pro residues" evidence="3">
    <location>
        <begin position="215"/>
        <end position="229"/>
    </location>
</feature>
<keyword evidence="1" id="KW-0812">Transmembrane</keyword>
<dbReference type="GO" id="GO:0008270">
    <property type="term" value="F:zinc ion binding"/>
    <property type="evidence" value="ECO:0007669"/>
    <property type="project" value="UniProtKB-KW"/>
</dbReference>
<evidence type="ECO:0000256" key="3">
    <source>
        <dbReference type="SAM" id="MobiDB-lite"/>
    </source>
</evidence>
<dbReference type="EMBL" id="AZGZ01000001">
    <property type="protein sequence ID" value="KZZ97944.1"/>
    <property type="molecule type" value="Genomic_DNA"/>
</dbReference>
<organism evidence="5 6">
    <name type="scientific">Ascosphaera apis ARSEF 7405</name>
    <dbReference type="NCBI Taxonomy" id="392613"/>
    <lineage>
        <taxon>Eukaryota</taxon>
        <taxon>Fungi</taxon>
        <taxon>Dikarya</taxon>
        <taxon>Ascomycota</taxon>
        <taxon>Pezizomycotina</taxon>
        <taxon>Eurotiomycetes</taxon>
        <taxon>Eurotiomycetidae</taxon>
        <taxon>Onygenales</taxon>
        <taxon>Ascosphaeraceae</taxon>
        <taxon>Ascosphaera</taxon>
    </lineage>
</organism>
<dbReference type="PANTHER" id="PTHR22166">
    <property type="entry name" value="ENDOPLASMIC RETICULUM JUNCTION FORMATION PROTEIN LUNAPARK"/>
    <property type="match status" value="1"/>
</dbReference>